<feature type="compositionally biased region" description="Low complexity" evidence="1">
    <location>
        <begin position="234"/>
        <end position="248"/>
    </location>
</feature>
<dbReference type="Pfam" id="PF05944">
    <property type="entry name" value="Phage_term_smal"/>
    <property type="match status" value="1"/>
</dbReference>
<reference evidence="2" key="1">
    <citation type="submission" date="2016-04" db="EMBL/GenBank/DDBJ databases">
        <authorList>
            <person name="Evans L.H."/>
            <person name="Alamgir A."/>
            <person name="Owens N."/>
            <person name="Weber N.D."/>
            <person name="Virtaneva K."/>
            <person name="Barbian K."/>
            <person name="Babar A."/>
            <person name="Rosenke K."/>
        </authorList>
    </citation>
    <scope>NUCLEOTIDE SEQUENCE</scope>
    <source>
        <strain evidence="2">92-2</strain>
    </source>
</reference>
<dbReference type="GO" id="GO:0003677">
    <property type="term" value="F:DNA binding"/>
    <property type="evidence" value="ECO:0007669"/>
    <property type="project" value="InterPro"/>
</dbReference>
<proteinExistence type="predicted"/>
<evidence type="ECO:0000313" key="2">
    <source>
        <dbReference type="EMBL" id="SBW06365.1"/>
    </source>
</evidence>
<accession>A0A212K4C4</accession>
<dbReference type="AlphaFoldDB" id="A0A212K4C4"/>
<dbReference type="RefSeq" id="WP_227119375.1">
    <property type="nucleotide sequence ID" value="NZ_LT598928.1"/>
</dbReference>
<protein>
    <submittedName>
        <fullName evidence="2">Small terminase subunit</fullName>
    </submittedName>
</protein>
<dbReference type="GO" id="GO:0004519">
    <property type="term" value="F:endonuclease activity"/>
    <property type="evidence" value="ECO:0007669"/>
    <property type="project" value="InterPro"/>
</dbReference>
<feature type="region of interest" description="Disordered" evidence="1">
    <location>
        <begin position="230"/>
        <end position="259"/>
    </location>
</feature>
<dbReference type="EMBL" id="FLUP01000001">
    <property type="protein sequence ID" value="SBW06365.1"/>
    <property type="molecule type" value="Genomic_DNA"/>
</dbReference>
<evidence type="ECO:0000256" key="1">
    <source>
        <dbReference type="SAM" id="MobiDB-lite"/>
    </source>
</evidence>
<sequence>MGSLMLQFQRAHKANTGTVVGQLPEVAPPAPPTGLPSGLMAGQQLAAFCTASLTEDLRALKEVSSHASRDITKRDVLIPKYADYVRRLREAGHTHELIGYYLVWLMDSGMIEEGLELALWCVGNGQTLPECFSSKLPYFVSDTLLTWAEAETAAGRTVQPYLDQWSTAVTAAPDAWNLPDVITGRWRKVLAQQAELAGDLAAAKPHYEAALALGAKCKTALGDVTRKLEKAQGAETTAPEPEEITPAADQPEVAATGEG</sequence>
<dbReference type="InterPro" id="IPR010270">
    <property type="entry name" value="Phage_P2_GpM"/>
</dbReference>
<gene>
    <name evidence="2" type="ORF">KM92DES2_12180</name>
</gene>
<name>A0A212K4C4_9BACT</name>
<organism evidence="2">
    <name type="scientific">uncultured Desulfovibrio sp</name>
    <dbReference type="NCBI Taxonomy" id="167968"/>
    <lineage>
        <taxon>Bacteria</taxon>
        <taxon>Pseudomonadati</taxon>
        <taxon>Thermodesulfobacteriota</taxon>
        <taxon>Desulfovibrionia</taxon>
        <taxon>Desulfovibrionales</taxon>
        <taxon>Desulfovibrionaceae</taxon>
        <taxon>Desulfovibrio</taxon>
        <taxon>environmental samples</taxon>
    </lineage>
</organism>